<sequence>MDDKADPLDGWPIREVAREQTMAKEDLYGKLYMYLRRVFQQFLDSLARTEIDIELLNVDAIQLPEILQKDKYARIEVSNITDAGYLGTRETLRLLSPLLQPPQENSHATIISAYLNAIMEMVNQGNDRDQTPNMDLLMQFLPDVDIFSLLRPESAQSLKFWDARTIVIDRHKFFERYIRVFRFDQIFADLQVAMKDLNTVVEAWPTKPILERGQKGSQDEFNILLGSNYTCVERFVEWRRTK</sequence>
<comment type="caution">
    <text evidence="1">The sequence shown here is derived from an EMBL/GenBank/DDBJ whole genome shotgun (WGS) entry which is preliminary data.</text>
</comment>
<name>A0A9W9MZN7_9EURO</name>
<protein>
    <submittedName>
        <fullName evidence="1">Uncharacterized protein</fullName>
    </submittedName>
</protein>
<gene>
    <name evidence="1" type="ORF">N7472_000690</name>
</gene>
<reference evidence="1" key="2">
    <citation type="journal article" date="2023" name="IMA Fungus">
        <title>Comparative genomic study of the Penicillium genus elucidates a diverse pangenome and 15 lateral gene transfer events.</title>
        <authorList>
            <person name="Petersen C."/>
            <person name="Sorensen T."/>
            <person name="Nielsen M.R."/>
            <person name="Sondergaard T.E."/>
            <person name="Sorensen J.L."/>
            <person name="Fitzpatrick D.A."/>
            <person name="Frisvad J.C."/>
            <person name="Nielsen K.L."/>
        </authorList>
    </citation>
    <scope>NUCLEOTIDE SEQUENCE</scope>
    <source>
        <strain evidence="1">IBT 16849</strain>
    </source>
</reference>
<dbReference type="OrthoDB" id="5282002at2759"/>
<dbReference type="AlphaFoldDB" id="A0A9W9MZN7"/>
<dbReference type="Proteomes" id="UP001150879">
    <property type="component" value="Unassembled WGS sequence"/>
</dbReference>
<reference evidence="1" key="1">
    <citation type="submission" date="2022-11" db="EMBL/GenBank/DDBJ databases">
        <authorList>
            <person name="Petersen C."/>
        </authorList>
    </citation>
    <scope>NUCLEOTIDE SEQUENCE</scope>
    <source>
        <strain evidence="1">IBT 16849</strain>
    </source>
</reference>
<evidence type="ECO:0000313" key="1">
    <source>
        <dbReference type="EMBL" id="KAJ5210551.1"/>
    </source>
</evidence>
<proteinExistence type="predicted"/>
<accession>A0A9W9MZN7</accession>
<organism evidence="1 2">
    <name type="scientific">Penicillium cf. griseofulvum</name>
    <dbReference type="NCBI Taxonomy" id="2972120"/>
    <lineage>
        <taxon>Eukaryota</taxon>
        <taxon>Fungi</taxon>
        <taxon>Dikarya</taxon>
        <taxon>Ascomycota</taxon>
        <taxon>Pezizomycotina</taxon>
        <taxon>Eurotiomycetes</taxon>
        <taxon>Eurotiomycetidae</taxon>
        <taxon>Eurotiales</taxon>
        <taxon>Aspergillaceae</taxon>
        <taxon>Penicillium</taxon>
    </lineage>
</organism>
<evidence type="ECO:0000313" key="2">
    <source>
        <dbReference type="Proteomes" id="UP001150879"/>
    </source>
</evidence>
<keyword evidence="2" id="KW-1185">Reference proteome</keyword>
<dbReference type="EMBL" id="JAPQKP010000001">
    <property type="protein sequence ID" value="KAJ5210551.1"/>
    <property type="molecule type" value="Genomic_DNA"/>
</dbReference>